<evidence type="ECO:0000313" key="10">
    <source>
        <dbReference type="EMBL" id="QOY87205.1"/>
    </source>
</evidence>
<name>A0A7S7SKM7_PALFE</name>
<dbReference type="KEGG" id="pfer:IRI77_31275"/>
<feature type="domain" description="ABC3 transporter permease C-terminal" evidence="8">
    <location>
        <begin position="368"/>
        <end position="487"/>
    </location>
</feature>
<dbReference type="RefSeq" id="WP_194448874.1">
    <property type="nucleotide sequence ID" value="NZ_CP063849.1"/>
</dbReference>
<dbReference type="NCBIfam" id="NF038403">
    <property type="entry name" value="perm_prefix_1"/>
    <property type="match status" value="1"/>
</dbReference>
<accession>A0A7S7SKM7</accession>
<evidence type="ECO:0000256" key="5">
    <source>
        <dbReference type="ARBA" id="ARBA00023136"/>
    </source>
</evidence>
<dbReference type="EMBL" id="CP063849">
    <property type="protein sequence ID" value="QOY87205.1"/>
    <property type="molecule type" value="Genomic_DNA"/>
</dbReference>
<evidence type="ECO:0000256" key="6">
    <source>
        <dbReference type="ARBA" id="ARBA00038076"/>
    </source>
</evidence>
<feature type="transmembrane region" description="Helical" evidence="7">
    <location>
        <begin position="362"/>
        <end position="386"/>
    </location>
</feature>
<evidence type="ECO:0000256" key="2">
    <source>
        <dbReference type="ARBA" id="ARBA00022475"/>
    </source>
</evidence>
<protein>
    <submittedName>
        <fullName evidence="10">ABC transporter permease</fullName>
    </submittedName>
</protein>
<dbReference type="PANTHER" id="PTHR30572:SF4">
    <property type="entry name" value="ABC TRANSPORTER PERMEASE YTRF"/>
    <property type="match status" value="1"/>
</dbReference>
<feature type="transmembrane region" description="Helical" evidence="7">
    <location>
        <begin position="859"/>
        <end position="881"/>
    </location>
</feature>
<evidence type="ECO:0000313" key="11">
    <source>
        <dbReference type="Proteomes" id="UP000593892"/>
    </source>
</evidence>
<organism evidence="10 11">
    <name type="scientific">Paludibaculum fermentans</name>
    <dbReference type="NCBI Taxonomy" id="1473598"/>
    <lineage>
        <taxon>Bacteria</taxon>
        <taxon>Pseudomonadati</taxon>
        <taxon>Acidobacteriota</taxon>
        <taxon>Terriglobia</taxon>
        <taxon>Bryobacterales</taxon>
        <taxon>Bryobacteraceae</taxon>
        <taxon>Paludibaculum</taxon>
    </lineage>
</organism>
<keyword evidence="3 7" id="KW-0812">Transmembrane</keyword>
<feature type="transmembrane region" description="Helical" evidence="7">
    <location>
        <begin position="509"/>
        <end position="530"/>
    </location>
</feature>
<dbReference type="Pfam" id="PF02687">
    <property type="entry name" value="FtsX"/>
    <property type="match status" value="2"/>
</dbReference>
<dbReference type="AlphaFoldDB" id="A0A7S7SKM7"/>
<dbReference type="Proteomes" id="UP000593892">
    <property type="component" value="Chromosome"/>
</dbReference>
<feature type="transmembrane region" description="Helical" evidence="7">
    <location>
        <begin position="773"/>
        <end position="798"/>
    </location>
</feature>
<feature type="transmembrane region" description="Helical" evidence="7">
    <location>
        <begin position="456"/>
        <end position="478"/>
    </location>
</feature>
<evidence type="ECO:0000259" key="8">
    <source>
        <dbReference type="Pfam" id="PF02687"/>
    </source>
</evidence>
<evidence type="ECO:0000256" key="7">
    <source>
        <dbReference type="SAM" id="Phobius"/>
    </source>
</evidence>
<keyword evidence="2" id="KW-1003">Cell membrane</keyword>
<feature type="domain" description="MacB-like periplasmic core" evidence="9">
    <location>
        <begin position="513"/>
        <end position="725"/>
    </location>
</feature>
<feature type="transmembrane region" description="Helical" evidence="7">
    <location>
        <begin position="825"/>
        <end position="847"/>
    </location>
</feature>
<dbReference type="NCBIfam" id="TIGR03434">
    <property type="entry name" value="ADOP"/>
    <property type="match status" value="1"/>
</dbReference>
<gene>
    <name evidence="10" type="ORF">IRI77_31275</name>
</gene>
<comment type="similarity">
    <text evidence="6">Belongs to the ABC-4 integral membrane protein family.</text>
</comment>
<keyword evidence="4 7" id="KW-1133">Transmembrane helix</keyword>
<proteinExistence type="inferred from homology"/>
<feature type="domain" description="ABC3 transporter permease C-terminal" evidence="8">
    <location>
        <begin position="776"/>
        <end position="889"/>
    </location>
</feature>
<sequence length="896" mass="99637">MEHWWYTLPLRLKSILLRRRMERELEEELQFHLEHKIEEGIAEGLSPAEARYRALRAMDGLEQRKEEMRDLRQVQWLTDFLDDVRYAMRSLRRTPGLTAFVVMTIALGIGMTATPFSMLDALVFRPYPVASPGEIMTLMSSSRDNRYDAFSYREYMDLKAHAESYSGVAASLPLSAVGFSAKADTTPVVRGGMLVSGNYFRVLGVEPQLGRGFRDDEDTVPGRDAVVVLAPGFWKREFASDPSVVGRVVRLNGAEFTVIGVAPESFPGMLIFSRPEFYVPLAMAKLFSTDPRKSFFVDRDDRELLVRARLKREVTQAQAQHEMDLLARGFEREYPKFNRDRGAVVRTQFELRTREDDVNWKFSVIFTMLALGVLLVACTNAAGLMLSRARTRTREIAVRLAMGAGRFRLIRLLLTESLVIAILGGLGGIGVGYAGIELLQRFEIPADLPVTVPFRMDLRVLTASLALSVLCALFCGLAPALQSTRMDLAAGLKTADVDMPGRRRLWGRNALVVSQVAMSLMLLAASFLMVRGFRSSLGEGIGFAKDHLLMVKFDPRLIQYSEAQTQQFYRLLTERLRGTAAVRSTGLTQNPPLGLDSFEQLAFVPDGFEMPRDRESFQTKMDTVNAGYFPTMGIGITRGRGFAESDSAEAPRVAIVNEHFARHYWPNEDAVGKHFRMDGRTGPAVRIVGIAQTVKYGETFEKAMDFVYLPMAQHAAPRMVLMVKTSGDPMQLVQPVKDVVRGLDPNMPMIETRTYEDLYRYASVDGPQVAINLVGTFGAVGLLLAMAGLYGLVAYNVARRTREIGIRMAIGANQMDVLRLMMGKGLVLVGIGTVIGLGLGFAVERLLNSMLFNAGGVDVLAYLVVVPVMLLVTTFAAYVPARSATRIAPTRALRYE</sequence>
<reference evidence="10 11" key="1">
    <citation type="submission" date="2020-10" db="EMBL/GenBank/DDBJ databases">
        <title>Complete genome sequence of Paludibaculum fermentans P105T, a facultatively anaerobic acidobacterium capable of dissimilatory Fe(III) reduction.</title>
        <authorList>
            <person name="Dedysh S.N."/>
            <person name="Beletsky A.V."/>
            <person name="Kulichevskaya I.S."/>
            <person name="Mardanov A.V."/>
            <person name="Ravin N.V."/>
        </authorList>
    </citation>
    <scope>NUCLEOTIDE SEQUENCE [LARGE SCALE GENOMIC DNA]</scope>
    <source>
        <strain evidence="10 11">P105</strain>
    </source>
</reference>
<dbReference type="InterPro" id="IPR047928">
    <property type="entry name" value="Perm_prefix_1"/>
</dbReference>
<dbReference type="GO" id="GO:0022857">
    <property type="term" value="F:transmembrane transporter activity"/>
    <property type="evidence" value="ECO:0007669"/>
    <property type="project" value="TreeGrafter"/>
</dbReference>
<dbReference type="InterPro" id="IPR050250">
    <property type="entry name" value="Macrolide_Exporter_MacB"/>
</dbReference>
<feature type="transmembrane region" description="Helical" evidence="7">
    <location>
        <begin position="409"/>
        <end position="436"/>
    </location>
</feature>
<dbReference type="InterPro" id="IPR025857">
    <property type="entry name" value="MacB_PCD"/>
</dbReference>
<feature type="transmembrane region" description="Helical" evidence="7">
    <location>
        <begin position="97"/>
        <end position="119"/>
    </location>
</feature>
<dbReference type="PANTHER" id="PTHR30572">
    <property type="entry name" value="MEMBRANE COMPONENT OF TRANSPORTER-RELATED"/>
    <property type="match status" value="1"/>
</dbReference>
<feature type="domain" description="MacB-like periplasmic core" evidence="9">
    <location>
        <begin position="98"/>
        <end position="322"/>
    </location>
</feature>
<dbReference type="Pfam" id="PF12704">
    <property type="entry name" value="MacB_PCD"/>
    <property type="match status" value="2"/>
</dbReference>
<evidence type="ECO:0000256" key="1">
    <source>
        <dbReference type="ARBA" id="ARBA00004651"/>
    </source>
</evidence>
<evidence type="ECO:0000259" key="9">
    <source>
        <dbReference type="Pfam" id="PF12704"/>
    </source>
</evidence>
<evidence type="ECO:0000256" key="3">
    <source>
        <dbReference type="ARBA" id="ARBA00022692"/>
    </source>
</evidence>
<dbReference type="GO" id="GO:0005886">
    <property type="term" value="C:plasma membrane"/>
    <property type="evidence" value="ECO:0007669"/>
    <property type="project" value="UniProtKB-SubCell"/>
</dbReference>
<comment type="subcellular location">
    <subcellularLocation>
        <location evidence="1">Cell membrane</location>
        <topology evidence="1">Multi-pass membrane protein</topology>
    </subcellularLocation>
</comment>
<dbReference type="InterPro" id="IPR003838">
    <property type="entry name" value="ABC3_permease_C"/>
</dbReference>
<evidence type="ECO:0000256" key="4">
    <source>
        <dbReference type="ARBA" id="ARBA00022989"/>
    </source>
</evidence>
<keyword evidence="11" id="KW-1185">Reference proteome</keyword>
<keyword evidence="5 7" id="KW-0472">Membrane</keyword>
<dbReference type="InterPro" id="IPR017800">
    <property type="entry name" value="ADOP"/>
</dbReference>